<feature type="region of interest" description="Disordered" evidence="1">
    <location>
        <begin position="373"/>
        <end position="394"/>
    </location>
</feature>
<proteinExistence type="predicted"/>
<feature type="signal peptide" evidence="2">
    <location>
        <begin position="1"/>
        <end position="20"/>
    </location>
</feature>
<feature type="chain" id="PRO_5015712856" evidence="2">
    <location>
        <begin position="21"/>
        <end position="394"/>
    </location>
</feature>
<dbReference type="FunFam" id="1.10.8.350:FF:000001">
    <property type="entry name" value="Lytic murein transglycosylase B"/>
    <property type="match status" value="1"/>
</dbReference>
<dbReference type="Proteomes" id="UP000245474">
    <property type="component" value="Unassembled WGS sequence"/>
</dbReference>
<evidence type="ECO:0000259" key="3">
    <source>
        <dbReference type="Pfam" id="PF01471"/>
    </source>
</evidence>
<organism evidence="5 6">
    <name type="scientific">Sediminicurvatus halobius</name>
    <dbReference type="NCBI Taxonomy" id="2182432"/>
    <lineage>
        <taxon>Bacteria</taxon>
        <taxon>Pseudomonadati</taxon>
        <taxon>Pseudomonadota</taxon>
        <taxon>Gammaproteobacteria</taxon>
        <taxon>Chromatiales</taxon>
        <taxon>Ectothiorhodospiraceae</taxon>
        <taxon>Sediminicurvatus</taxon>
    </lineage>
</organism>
<protein>
    <submittedName>
        <fullName evidence="5">Lytic murein transglycosylase</fullName>
    </submittedName>
</protein>
<dbReference type="RefSeq" id="WP_109675574.1">
    <property type="nucleotide sequence ID" value="NZ_CP086615.1"/>
</dbReference>
<evidence type="ECO:0000256" key="1">
    <source>
        <dbReference type="SAM" id="MobiDB-lite"/>
    </source>
</evidence>
<feature type="domain" description="Peptidoglycan binding-like" evidence="3">
    <location>
        <begin position="337"/>
        <end position="389"/>
    </location>
</feature>
<keyword evidence="2" id="KW-0732">Signal</keyword>
<dbReference type="SUPFAM" id="SSF53955">
    <property type="entry name" value="Lysozyme-like"/>
    <property type="match status" value="1"/>
</dbReference>
<dbReference type="GO" id="GO:0008933">
    <property type="term" value="F:peptidoglycan lytic transglycosylase activity"/>
    <property type="evidence" value="ECO:0007669"/>
    <property type="project" value="TreeGrafter"/>
</dbReference>
<reference evidence="5 6" key="1">
    <citation type="submission" date="2018-05" db="EMBL/GenBank/DDBJ databases">
        <title>Spiribacter halobius sp. nov., a moderately halophilic bacterium isolated from marine solar saltern.</title>
        <authorList>
            <person name="Zheng W.-S."/>
            <person name="Lu D.-C."/>
            <person name="Du Z.-J."/>
        </authorList>
    </citation>
    <scope>NUCLEOTIDE SEQUENCE [LARGE SCALE GENOMIC DNA]</scope>
    <source>
        <strain evidence="5 6">E85</strain>
    </source>
</reference>
<dbReference type="AlphaFoldDB" id="A0A2U2N911"/>
<dbReference type="PANTHER" id="PTHR30163">
    <property type="entry name" value="MEMBRANE-BOUND LYTIC MUREIN TRANSGLYCOSYLASE B"/>
    <property type="match status" value="1"/>
</dbReference>
<sequence length="394" mass="43469">MRIAPLVALALLLPGFSATAAQADFRACIGELQERAREQGLSEPVVTGLLGDVERLDRVIELDRQQPEFTASFGDYLNRRVTEARIREGREMLDRHRDLLQAVEREYAVPARYLVAIWGLETNYGSYTGDLSTLDALATLACDRRRGSYFGNELLAALTLVDRDAVTSDQLRGSWAGALGNFQFMPSVYERYAVDRDGDGRADLWNSIADAAASAARFLNALGWQYGERWGREVRLPDDFDYAAAERRRPVSAWAADGVRRADGGPLPDAALEGRIIVPAGHRGPAFLVYENFDVIMGWNPSRFYALAVGHLADRLVGAPSLHQPPPEEPPLRIDTLRTVQARLNERGYDSGEPDGRLGPATRSALRRFQEEEGLVADGHPGPSTLQALGVARR</sequence>
<dbReference type="InterPro" id="IPR043426">
    <property type="entry name" value="MltB-like"/>
</dbReference>
<dbReference type="Pfam" id="PF13406">
    <property type="entry name" value="SLT_2"/>
    <property type="match status" value="1"/>
</dbReference>
<dbReference type="NCBIfam" id="TIGR02283">
    <property type="entry name" value="MltB_2"/>
    <property type="match status" value="1"/>
</dbReference>
<dbReference type="InterPro" id="IPR023346">
    <property type="entry name" value="Lysozyme-like_dom_sf"/>
</dbReference>
<dbReference type="Gene3D" id="1.10.101.10">
    <property type="entry name" value="PGBD-like superfamily/PGBD"/>
    <property type="match status" value="1"/>
</dbReference>
<dbReference type="Gene3D" id="1.10.530.10">
    <property type="match status" value="1"/>
</dbReference>
<dbReference type="InterPro" id="IPR031304">
    <property type="entry name" value="SLT_2"/>
</dbReference>
<dbReference type="Pfam" id="PF01471">
    <property type="entry name" value="PG_binding_1"/>
    <property type="match status" value="1"/>
</dbReference>
<dbReference type="InterPro" id="IPR002477">
    <property type="entry name" value="Peptidoglycan-bd-like"/>
</dbReference>
<accession>A0A2U2N911</accession>
<comment type="caution">
    <text evidence="5">The sequence shown here is derived from an EMBL/GenBank/DDBJ whole genome shotgun (WGS) entry which is preliminary data.</text>
</comment>
<keyword evidence="6" id="KW-1185">Reference proteome</keyword>
<evidence type="ECO:0000259" key="4">
    <source>
        <dbReference type="Pfam" id="PF13406"/>
    </source>
</evidence>
<gene>
    <name evidence="5" type="ORF">DEM34_01610</name>
</gene>
<dbReference type="GO" id="GO:0009253">
    <property type="term" value="P:peptidoglycan catabolic process"/>
    <property type="evidence" value="ECO:0007669"/>
    <property type="project" value="TreeGrafter"/>
</dbReference>
<dbReference type="PANTHER" id="PTHR30163:SF8">
    <property type="entry name" value="LYTIC MUREIN TRANSGLYCOSYLASE"/>
    <property type="match status" value="1"/>
</dbReference>
<evidence type="ECO:0000313" key="6">
    <source>
        <dbReference type="Proteomes" id="UP000245474"/>
    </source>
</evidence>
<dbReference type="Gene3D" id="1.10.8.350">
    <property type="entry name" value="Bacterial muramidase"/>
    <property type="match status" value="1"/>
</dbReference>
<dbReference type="InterPro" id="IPR036366">
    <property type="entry name" value="PGBDSf"/>
</dbReference>
<feature type="domain" description="Transglycosylase SLT" evidence="4">
    <location>
        <begin position="25"/>
        <end position="314"/>
    </location>
</feature>
<dbReference type="InterPro" id="IPR036365">
    <property type="entry name" value="PGBD-like_sf"/>
</dbReference>
<dbReference type="InterPro" id="IPR011970">
    <property type="entry name" value="MltB_2"/>
</dbReference>
<dbReference type="EMBL" id="QFFI01000002">
    <property type="protein sequence ID" value="PWG65464.1"/>
    <property type="molecule type" value="Genomic_DNA"/>
</dbReference>
<dbReference type="OrthoDB" id="9772911at2"/>
<evidence type="ECO:0000313" key="5">
    <source>
        <dbReference type="EMBL" id="PWG65464.1"/>
    </source>
</evidence>
<dbReference type="SUPFAM" id="SSF47090">
    <property type="entry name" value="PGBD-like"/>
    <property type="match status" value="1"/>
</dbReference>
<name>A0A2U2N911_9GAMM</name>
<evidence type="ECO:0000256" key="2">
    <source>
        <dbReference type="SAM" id="SignalP"/>
    </source>
</evidence>